<feature type="compositionally biased region" description="Basic and acidic residues" evidence="1">
    <location>
        <begin position="261"/>
        <end position="290"/>
    </location>
</feature>
<organism evidence="2 3">
    <name type="scientific">Apolygus lucorum</name>
    <name type="common">Small green plant bug</name>
    <name type="synonym">Lygocoris lucorum</name>
    <dbReference type="NCBI Taxonomy" id="248454"/>
    <lineage>
        <taxon>Eukaryota</taxon>
        <taxon>Metazoa</taxon>
        <taxon>Ecdysozoa</taxon>
        <taxon>Arthropoda</taxon>
        <taxon>Hexapoda</taxon>
        <taxon>Insecta</taxon>
        <taxon>Pterygota</taxon>
        <taxon>Neoptera</taxon>
        <taxon>Paraneoptera</taxon>
        <taxon>Hemiptera</taxon>
        <taxon>Heteroptera</taxon>
        <taxon>Panheteroptera</taxon>
        <taxon>Cimicomorpha</taxon>
        <taxon>Miridae</taxon>
        <taxon>Mirini</taxon>
        <taxon>Apolygus</taxon>
    </lineage>
</organism>
<protein>
    <submittedName>
        <fullName evidence="2">Uncharacterized protein</fullName>
    </submittedName>
</protein>
<evidence type="ECO:0000313" key="3">
    <source>
        <dbReference type="Proteomes" id="UP000466442"/>
    </source>
</evidence>
<feature type="region of interest" description="Disordered" evidence="1">
    <location>
        <begin position="208"/>
        <end position="290"/>
    </location>
</feature>
<dbReference type="AlphaFoldDB" id="A0A8S9WX46"/>
<feature type="region of interest" description="Disordered" evidence="1">
    <location>
        <begin position="1"/>
        <end position="94"/>
    </location>
</feature>
<feature type="compositionally biased region" description="Polar residues" evidence="1">
    <location>
        <begin position="17"/>
        <end position="39"/>
    </location>
</feature>
<dbReference type="EMBL" id="WIXP02000012">
    <property type="protein sequence ID" value="KAF6201510.1"/>
    <property type="molecule type" value="Genomic_DNA"/>
</dbReference>
<accession>A0A8S9WX46</accession>
<proteinExistence type="predicted"/>
<gene>
    <name evidence="2" type="ORF">GE061_003901</name>
</gene>
<reference evidence="2" key="1">
    <citation type="journal article" date="2021" name="Mol. Ecol. Resour.">
        <title>Apolygus lucorum genome provides insights into omnivorousness and mesophyll feeding.</title>
        <authorList>
            <person name="Liu Y."/>
            <person name="Liu H."/>
            <person name="Wang H."/>
            <person name="Huang T."/>
            <person name="Liu B."/>
            <person name="Yang B."/>
            <person name="Yin L."/>
            <person name="Li B."/>
            <person name="Zhang Y."/>
            <person name="Zhang S."/>
            <person name="Jiang F."/>
            <person name="Zhang X."/>
            <person name="Ren Y."/>
            <person name="Wang B."/>
            <person name="Wang S."/>
            <person name="Lu Y."/>
            <person name="Wu K."/>
            <person name="Fan W."/>
            <person name="Wang G."/>
        </authorList>
    </citation>
    <scope>NUCLEOTIDE SEQUENCE</scope>
    <source>
        <strain evidence="2">12Hb</strain>
    </source>
</reference>
<feature type="compositionally biased region" description="Basic and acidic residues" evidence="1">
    <location>
        <begin position="1"/>
        <end position="11"/>
    </location>
</feature>
<name>A0A8S9WX46_APOLU</name>
<sequence>MEVKRSSEENKVGLLTPQESLSRRNGSISGKKSARQPQFKTRRKRPLLNIIKNKGGNDASSQRSRSENSRVPGRERDVFVRGRHSSSSQYQEATGSEFYNDAVIDRRRHQGDNIFHHYRHQSEHAEMGATQFQEALQSQSRRGGMEESYGRRPPFLGEASQEVLSHRGERFRRPPLLEDPPIPRQAVNQWEQGPRNYCNIGQEIKVIESPFPRDSRRPQPARTSSTINIERINDSRRSPWASEGTPEETRRWTFPFAAQHRPQEPQRSHQERRLLTPRRHLEDERCRRLS</sequence>
<feature type="compositionally biased region" description="Basic and acidic residues" evidence="1">
    <location>
        <begin position="64"/>
        <end position="80"/>
    </location>
</feature>
<comment type="caution">
    <text evidence="2">The sequence shown here is derived from an EMBL/GenBank/DDBJ whole genome shotgun (WGS) entry which is preliminary data.</text>
</comment>
<evidence type="ECO:0000256" key="1">
    <source>
        <dbReference type="SAM" id="MobiDB-lite"/>
    </source>
</evidence>
<keyword evidence="3" id="KW-1185">Reference proteome</keyword>
<evidence type="ECO:0000313" key="2">
    <source>
        <dbReference type="EMBL" id="KAF6201510.1"/>
    </source>
</evidence>
<dbReference type="Proteomes" id="UP000466442">
    <property type="component" value="Linkage Group LG12"/>
</dbReference>
<feature type="compositionally biased region" description="Polar residues" evidence="1">
    <location>
        <begin position="85"/>
        <end position="94"/>
    </location>
</feature>